<protein>
    <submittedName>
        <fullName evidence="1">Uncharacterized protein</fullName>
    </submittedName>
</protein>
<organism evidence="1 2">
    <name type="scientific">Peronospora matthiolae</name>
    <dbReference type="NCBI Taxonomy" id="2874970"/>
    <lineage>
        <taxon>Eukaryota</taxon>
        <taxon>Sar</taxon>
        <taxon>Stramenopiles</taxon>
        <taxon>Oomycota</taxon>
        <taxon>Peronosporomycetes</taxon>
        <taxon>Peronosporales</taxon>
        <taxon>Peronosporaceae</taxon>
        <taxon>Peronospora</taxon>
    </lineage>
</organism>
<dbReference type="AlphaFoldDB" id="A0AAV1UUZ5"/>
<dbReference type="Proteomes" id="UP001162060">
    <property type="component" value="Unassembled WGS sequence"/>
</dbReference>
<reference evidence="1" key="1">
    <citation type="submission" date="2024-01" db="EMBL/GenBank/DDBJ databases">
        <authorList>
            <person name="Webb A."/>
        </authorList>
    </citation>
    <scope>NUCLEOTIDE SEQUENCE</scope>
    <source>
        <strain evidence="1">Pm1</strain>
    </source>
</reference>
<comment type="caution">
    <text evidence="1">The sequence shown here is derived from an EMBL/GenBank/DDBJ whole genome shotgun (WGS) entry which is preliminary data.</text>
</comment>
<evidence type="ECO:0000313" key="1">
    <source>
        <dbReference type="EMBL" id="CAK7937487.1"/>
    </source>
</evidence>
<accession>A0AAV1UUZ5</accession>
<dbReference type="EMBL" id="CAKLBY020000227">
    <property type="protein sequence ID" value="CAK7937487.1"/>
    <property type="molecule type" value="Genomic_DNA"/>
</dbReference>
<sequence length="211" mass="23700">MEVSVPAEPSKLHISNASRHALLRILKKNPPVLPSEPSKLHIPNASRHALLRILKKNPPVLPSKPQIIGLKQRERSKLFSCIQPSSSQTHFPVELPRQNEHCFRSVEEMAHLLKLQLVATPDTEHCLAMAIVQSQFDSVLEGQDELVAAATAGLKRGIKYAGQLRLNEKFPHDTRVVTLNDVRRVWLGMEKVLAKKQFRWYLGGYAKSTSG</sequence>
<evidence type="ECO:0000313" key="2">
    <source>
        <dbReference type="Proteomes" id="UP001162060"/>
    </source>
</evidence>
<proteinExistence type="predicted"/>
<gene>
    <name evidence="1" type="ORF">PM001_LOCUS22637</name>
</gene>
<name>A0AAV1UUZ5_9STRA</name>